<protein>
    <submittedName>
        <fullName evidence="8">Inner membrane transport permease YhhJ</fullName>
    </submittedName>
</protein>
<dbReference type="RefSeq" id="WP_099557564.1">
    <property type="nucleotide sequence ID" value="NZ_LT960614.1"/>
</dbReference>
<dbReference type="Pfam" id="PF12698">
    <property type="entry name" value="ABC2_membrane_3"/>
    <property type="match status" value="1"/>
</dbReference>
<name>A0A2C9DAT6_9HYPH</name>
<comment type="subcellular location">
    <subcellularLocation>
        <location evidence="1">Cell membrane</location>
        <topology evidence="1">Multi-pass membrane protein</topology>
    </subcellularLocation>
</comment>
<feature type="transmembrane region" description="Helical" evidence="6">
    <location>
        <begin position="274"/>
        <end position="298"/>
    </location>
</feature>
<evidence type="ECO:0000313" key="9">
    <source>
        <dbReference type="Proteomes" id="UP000223606"/>
    </source>
</evidence>
<keyword evidence="5 6" id="KW-0472">Membrane</keyword>
<dbReference type="KEGG" id="hdi:HDIA_3739"/>
<dbReference type="OrthoDB" id="9811522at2"/>
<dbReference type="PANTHER" id="PTHR30294:SF47">
    <property type="entry name" value="INNER MEMBRANE TRANSPORT PERMEASE YHHJ"/>
    <property type="match status" value="1"/>
</dbReference>
<evidence type="ECO:0000256" key="4">
    <source>
        <dbReference type="ARBA" id="ARBA00022989"/>
    </source>
</evidence>
<dbReference type="InterPro" id="IPR051449">
    <property type="entry name" value="ABC-2_transporter_component"/>
</dbReference>
<keyword evidence="9" id="KW-1185">Reference proteome</keyword>
<reference evidence="9" key="1">
    <citation type="submission" date="2017-09" db="EMBL/GenBank/DDBJ databases">
        <title>Genome sequence of Nannocystis excedens DSM 71.</title>
        <authorList>
            <person name="Blom J."/>
        </authorList>
    </citation>
    <scope>NUCLEOTIDE SEQUENCE [LARGE SCALE GENOMIC DNA]</scope>
    <source>
        <strain evidence="9">type strain: E19</strain>
    </source>
</reference>
<evidence type="ECO:0000313" key="8">
    <source>
        <dbReference type="EMBL" id="SON57280.1"/>
    </source>
</evidence>
<gene>
    <name evidence="8" type="primary">yhhJ_1</name>
    <name evidence="8" type="ORF">HDIA_3739</name>
</gene>
<dbReference type="GO" id="GO:0140359">
    <property type="term" value="F:ABC-type transporter activity"/>
    <property type="evidence" value="ECO:0007669"/>
    <property type="project" value="InterPro"/>
</dbReference>
<keyword evidence="4 6" id="KW-1133">Transmembrane helix</keyword>
<evidence type="ECO:0000256" key="6">
    <source>
        <dbReference type="SAM" id="Phobius"/>
    </source>
</evidence>
<evidence type="ECO:0000256" key="3">
    <source>
        <dbReference type="ARBA" id="ARBA00022692"/>
    </source>
</evidence>
<keyword evidence="3 6" id="KW-0812">Transmembrane</keyword>
<accession>A0A2C9DAT6</accession>
<feature type="transmembrane region" description="Helical" evidence="6">
    <location>
        <begin position="27"/>
        <end position="52"/>
    </location>
</feature>
<feature type="transmembrane region" description="Helical" evidence="6">
    <location>
        <begin position="234"/>
        <end position="254"/>
    </location>
</feature>
<feature type="transmembrane region" description="Helical" evidence="6">
    <location>
        <begin position="310"/>
        <end position="335"/>
    </location>
</feature>
<feature type="transmembrane region" description="Helical" evidence="6">
    <location>
        <begin position="190"/>
        <end position="213"/>
    </location>
</feature>
<dbReference type="PANTHER" id="PTHR30294">
    <property type="entry name" value="MEMBRANE COMPONENT OF ABC TRANSPORTER YHHJ-RELATED"/>
    <property type="match status" value="1"/>
</dbReference>
<proteinExistence type="predicted"/>
<feature type="transmembrane region" description="Helical" evidence="6">
    <location>
        <begin position="365"/>
        <end position="383"/>
    </location>
</feature>
<keyword evidence="2" id="KW-1003">Cell membrane</keyword>
<dbReference type="InterPro" id="IPR013525">
    <property type="entry name" value="ABC2_TM"/>
</dbReference>
<dbReference type="EMBL" id="LT960614">
    <property type="protein sequence ID" value="SON57280.1"/>
    <property type="molecule type" value="Genomic_DNA"/>
</dbReference>
<evidence type="ECO:0000256" key="1">
    <source>
        <dbReference type="ARBA" id="ARBA00004651"/>
    </source>
</evidence>
<dbReference type="Proteomes" id="UP000223606">
    <property type="component" value="Chromosome 1"/>
</dbReference>
<evidence type="ECO:0000256" key="5">
    <source>
        <dbReference type="ARBA" id="ARBA00023136"/>
    </source>
</evidence>
<dbReference type="AlphaFoldDB" id="A0A2C9DAT6"/>
<dbReference type="GO" id="GO:0005886">
    <property type="term" value="C:plasma membrane"/>
    <property type="evidence" value="ECO:0007669"/>
    <property type="project" value="UniProtKB-SubCell"/>
</dbReference>
<dbReference type="Gene3D" id="3.40.1710.10">
    <property type="entry name" value="abc type-2 transporter like domain"/>
    <property type="match status" value="1"/>
</dbReference>
<sequence length="403" mass="43162">MRGARQLRPGFWRVFLREIDGLRRRRFLLALTTLVPLLLMVLLSTIFSAGLATRLPIGVLDLDGSDLSRSIIRAVDATPDAAITTQVSDLAQGKALIRSGAIHGLLMLPQHLKRDVYAGRRPDVVFFYNTQTLTTGNTILRGVNAAVATVEAGIKVSLRTSEGQPVDVAEAQLQPIPVQVNALFNPTLSYIAFLLNTVVPAVLQVIIVTSSAYSVGLDVETPHRLRSLRRLGGGLLPAIAGKILPYTLLFLLVLGLSDIVLFGVLGAPLRGNRALLVLAGTLFILACQFLGALLALVLRPTAKAVSIGSLLTAPAFGFMGIGFPRIAMNGFAFYWGSILPGTWYLMARIDQTVRGTPVDLSLRPVLALAAMVLVFAGLTALVLEVRRIRLRNAAPQPQSGAAA</sequence>
<evidence type="ECO:0000259" key="7">
    <source>
        <dbReference type="Pfam" id="PF12698"/>
    </source>
</evidence>
<evidence type="ECO:0000256" key="2">
    <source>
        <dbReference type="ARBA" id="ARBA00022475"/>
    </source>
</evidence>
<organism evidence="8 9">
    <name type="scientific">Hartmannibacter diazotrophicus</name>
    <dbReference type="NCBI Taxonomy" id="1482074"/>
    <lineage>
        <taxon>Bacteria</taxon>
        <taxon>Pseudomonadati</taxon>
        <taxon>Pseudomonadota</taxon>
        <taxon>Alphaproteobacteria</taxon>
        <taxon>Hyphomicrobiales</taxon>
        <taxon>Pleomorphomonadaceae</taxon>
        <taxon>Hartmannibacter</taxon>
    </lineage>
</organism>
<feature type="domain" description="ABC-2 type transporter transmembrane" evidence="7">
    <location>
        <begin position="27"/>
        <end position="380"/>
    </location>
</feature>